<dbReference type="RefSeq" id="WP_242332697.1">
    <property type="nucleotide sequence ID" value="NZ_CP071872.1"/>
</dbReference>
<keyword evidence="2" id="KW-1185">Reference proteome</keyword>
<accession>A0ABY3WT85</accession>
<gene>
    <name evidence="1" type="ORF">J4032_22015</name>
</gene>
<dbReference type="EMBL" id="CP071872">
    <property type="protein sequence ID" value="UNM13775.1"/>
    <property type="molecule type" value="Genomic_DNA"/>
</dbReference>
<evidence type="ECO:0000313" key="1">
    <source>
        <dbReference type="EMBL" id="UNM13775.1"/>
    </source>
</evidence>
<evidence type="ECO:0008006" key="3">
    <source>
        <dbReference type="Google" id="ProtNLM"/>
    </source>
</evidence>
<evidence type="ECO:0000313" key="2">
    <source>
        <dbReference type="Proteomes" id="UP000828924"/>
    </source>
</evidence>
<organism evidence="1 2">
    <name type="scientific">Streptomyces formicae</name>
    <dbReference type="NCBI Taxonomy" id="1616117"/>
    <lineage>
        <taxon>Bacteria</taxon>
        <taxon>Bacillati</taxon>
        <taxon>Actinomycetota</taxon>
        <taxon>Actinomycetes</taxon>
        <taxon>Kitasatosporales</taxon>
        <taxon>Streptomycetaceae</taxon>
        <taxon>Streptomyces</taxon>
    </lineage>
</organism>
<reference evidence="1 2" key="1">
    <citation type="submission" date="2021-03" db="EMBL/GenBank/DDBJ databases">
        <title>Complete genome of Streptomyces formicae strain 1H-GS9 (DSM 100524).</title>
        <authorList>
            <person name="Atanasov K.E."/>
            <person name="Altabella T."/>
            <person name="Ferrer A."/>
        </authorList>
    </citation>
    <scope>NUCLEOTIDE SEQUENCE [LARGE SCALE GENOMIC DNA]</scope>
    <source>
        <strain evidence="1 2">1H-GS9</strain>
    </source>
</reference>
<dbReference type="Proteomes" id="UP000828924">
    <property type="component" value="Chromosome"/>
</dbReference>
<sequence>MTTAPERLTSVELAESYYVALSGLSRRAADRVQMLWQELDQRDLAASWEALVGPKIVETVTAGQAAAAALADPYLNAVVAADGGDRAAGARIRPGAFAGYAADGRALDSLLYLPVITSKQAIAAGASEVEAMMRGLNQLLRMAASEVTDAGRSATGAGIAGRRTIQGYIRIATSPCCARCAILSGKEFGWNRGFQRHPRCDCIHMPATLIARGRSGRGKVPGLPPNAVTDARSYFNSLSQRDQERIFTIAGARAIREGADITSVVNSRRGMYTADAYRRRVAATREGATRRGAFFRSERRRTEDRTGIRFARDRIEARRGLPQFQLRTPRLLPEEIYRLAETRDEAIAMLRRFGYIS</sequence>
<name>A0ABY3WT85_9ACTN</name>
<protein>
    <recommendedName>
        <fullName evidence="3">Phage protein</fullName>
    </recommendedName>
</protein>
<proteinExistence type="predicted"/>